<protein>
    <recommendedName>
        <fullName evidence="1">AD domain-containing protein</fullName>
    </recommendedName>
</protein>
<dbReference type="PROSITE" id="PS52001">
    <property type="entry name" value="AD"/>
    <property type="match status" value="1"/>
</dbReference>
<name>A0AAV9XY65_9CRYT</name>
<evidence type="ECO:0000259" key="1">
    <source>
        <dbReference type="PROSITE" id="PS52001"/>
    </source>
</evidence>
<accession>A0AAV9XY65</accession>
<evidence type="ECO:0000313" key="2">
    <source>
        <dbReference type="EMBL" id="KAK6589631.1"/>
    </source>
</evidence>
<organism evidence="2 3">
    <name type="scientific">Cryptosporidium xiaoi</name>
    <dbReference type="NCBI Taxonomy" id="659607"/>
    <lineage>
        <taxon>Eukaryota</taxon>
        <taxon>Sar</taxon>
        <taxon>Alveolata</taxon>
        <taxon>Apicomplexa</taxon>
        <taxon>Conoidasida</taxon>
        <taxon>Coccidia</taxon>
        <taxon>Eucoccidiorida</taxon>
        <taxon>Eimeriorina</taxon>
        <taxon>Cryptosporidiidae</taxon>
        <taxon>Cryptosporidium</taxon>
    </lineage>
</organism>
<reference evidence="2 3" key="1">
    <citation type="submission" date="2023-10" db="EMBL/GenBank/DDBJ databases">
        <title>Comparative genomics analysis reveals potential genetic determinants of host preference in Cryptosporidium xiaoi.</title>
        <authorList>
            <person name="Xiao L."/>
            <person name="Li J."/>
        </authorList>
    </citation>
    <scope>NUCLEOTIDE SEQUENCE [LARGE SCALE GENOMIC DNA]</scope>
    <source>
        <strain evidence="2 3">52996</strain>
    </source>
</reference>
<dbReference type="SMART" id="SM00995">
    <property type="entry name" value="AD"/>
    <property type="match status" value="1"/>
</dbReference>
<feature type="domain" description="AD" evidence="1">
    <location>
        <begin position="74"/>
        <end position="167"/>
    </location>
</feature>
<dbReference type="InterPro" id="IPR019181">
    <property type="entry name" value="LSM12_ABD"/>
</dbReference>
<dbReference type="InterPro" id="IPR039683">
    <property type="entry name" value="Lsm12-like"/>
</dbReference>
<dbReference type="Proteomes" id="UP001311799">
    <property type="component" value="Unassembled WGS sequence"/>
</dbReference>
<dbReference type="Pfam" id="PF09793">
    <property type="entry name" value="AD"/>
    <property type="match status" value="1"/>
</dbReference>
<dbReference type="AlphaFoldDB" id="A0AAV9XY65"/>
<comment type="caution">
    <text evidence="2">The sequence shown here is derived from an EMBL/GenBank/DDBJ whole genome shotgun (WGS) entry which is preliminary data.</text>
</comment>
<dbReference type="EMBL" id="JAWDEY010000011">
    <property type="protein sequence ID" value="KAK6589631.1"/>
    <property type="molecule type" value="Genomic_DNA"/>
</dbReference>
<proteinExistence type="predicted"/>
<keyword evidence="3" id="KW-1185">Reference proteome</keyword>
<evidence type="ECO:0000313" key="3">
    <source>
        <dbReference type="Proteomes" id="UP001311799"/>
    </source>
</evidence>
<dbReference type="InterPro" id="IPR047574">
    <property type="entry name" value="AD"/>
</dbReference>
<gene>
    <name evidence="2" type="ORF">RS030_1189</name>
</gene>
<dbReference type="PANTHER" id="PTHR13542">
    <property type="entry name" value="LSM12 HOMOLOG"/>
    <property type="match status" value="1"/>
</dbReference>
<sequence>MKQLKYLESVSIRTTDGEVFKGQVCCFFPDCDFVVLKEDTKTGYSNFKVIRSDSVRDVEPFPEGRCSRIDVNLPENYIEIATKREEIAINNAISNLKHWGENVTPMGQATFDFIHKTHPNCSWNNENIEVMGITVSPPYLPENCAGTDKRALERIKCVIERFRERVSSDRQEAK</sequence>